<evidence type="ECO:0000256" key="1">
    <source>
        <dbReference type="SAM" id="SignalP"/>
    </source>
</evidence>
<accession>A0A1H2A3I7</accession>
<dbReference type="AlphaFoldDB" id="A0A1H2A3I7"/>
<organism evidence="2 3">
    <name type="scientific">Actinoplanes derwentensis</name>
    <dbReference type="NCBI Taxonomy" id="113562"/>
    <lineage>
        <taxon>Bacteria</taxon>
        <taxon>Bacillati</taxon>
        <taxon>Actinomycetota</taxon>
        <taxon>Actinomycetes</taxon>
        <taxon>Micromonosporales</taxon>
        <taxon>Micromonosporaceae</taxon>
        <taxon>Actinoplanes</taxon>
    </lineage>
</organism>
<dbReference type="RefSeq" id="WP_092545726.1">
    <property type="nucleotide sequence ID" value="NZ_BOMJ01000010.1"/>
</dbReference>
<dbReference type="EMBL" id="LT629758">
    <property type="protein sequence ID" value="SDT40525.1"/>
    <property type="molecule type" value="Genomic_DNA"/>
</dbReference>
<evidence type="ECO:0000313" key="3">
    <source>
        <dbReference type="Proteomes" id="UP000198688"/>
    </source>
</evidence>
<feature type="signal peptide" evidence="1">
    <location>
        <begin position="1"/>
        <end position="30"/>
    </location>
</feature>
<dbReference type="PROSITE" id="PS51257">
    <property type="entry name" value="PROKAR_LIPOPROTEIN"/>
    <property type="match status" value="1"/>
</dbReference>
<evidence type="ECO:0008006" key="4">
    <source>
        <dbReference type="Google" id="ProtNLM"/>
    </source>
</evidence>
<evidence type="ECO:0000313" key="2">
    <source>
        <dbReference type="EMBL" id="SDT40525.1"/>
    </source>
</evidence>
<feature type="chain" id="PRO_5038785083" description="PknH-like extracellular domain-containing protein" evidence="1">
    <location>
        <begin position="31"/>
        <end position="230"/>
    </location>
</feature>
<dbReference type="Proteomes" id="UP000198688">
    <property type="component" value="Chromosome I"/>
</dbReference>
<sequence length="230" mass="23870">MFSTARTLRAAVGAVCALVLAAGCSSSDDAAPDGDLVNVTTMRGAFLQPAEIGPAWVAPLESAAPAQLVSFCGGASPAPEIPPGAEIVASNAADEGEKGAQTLQQSALVYADLASAEAGLTLLRTVAAQCPATAEVPATVTSDRNEPAYNESVEIRELDENGWNGFVIIRHKLYESEHPGTADTAVAVLRTRNVVLVDSYAVYRLENSSPSAGFEADWKRLVGSVVQRVG</sequence>
<dbReference type="STRING" id="113562.SAMN04489716_3646"/>
<proteinExistence type="predicted"/>
<keyword evidence="1" id="KW-0732">Signal</keyword>
<gene>
    <name evidence="2" type="ORF">SAMN04489716_3646</name>
</gene>
<name>A0A1H2A3I7_9ACTN</name>
<protein>
    <recommendedName>
        <fullName evidence="4">PknH-like extracellular domain-containing protein</fullName>
    </recommendedName>
</protein>
<reference evidence="2 3" key="1">
    <citation type="submission" date="2016-10" db="EMBL/GenBank/DDBJ databases">
        <authorList>
            <person name="de Groot N.N."/>
        </authorList>
    </citation>
    <scope>NUCLEOTIDE SEQUENCE [LARGE SCALE GENOMIC DNA]</scope>
    <source>
        <strain evidence="2 3">DSM 43941</strain>
    </source>
</reference>
<keyword evidence="3" id="KW-1185">Reference proteome</keyword>
<dbReference type="OrthoDB" id="3292203at2"/>